<reference evidence="1 3" key="1">
    <citation type="submission" date="2015-01" db="EMBL/GenBank/DDBJ databases">
        <title>Genome sequences of high lactate-tolerant strain Salinicoccus roseus W12 with industrial interest.</title>
        <authorList>
            <person name="Wang H."/>
            <person name="Yu B."/>
        </authorList>
    </citation>
    <scope>NUCLEOTIDE SEQUENCE [LARGE SCALE GENOMIC DNA]</scope>
    <source>
        <strain evidence="1 3">W12</strain>
    </source>
</reference>
<accession>A0A0C2HFE2</accession>
<evidence type="ECO:0000313" key="2">
    <source>
        <dbReference type="EMBL" id="MDB0580896.1"/>
    </source>
</evidence>
<dbReference type="GeneID" id="77845648"/>
<dbReference type="Proteomes" id="UP000527860">
    <property type="component" value="Unassembled WGS sequence"/>
</dbReference>
<proteinExistence type="predicted"/>
<dbReference type="EMBL" id="JABEVU030000001">
    <property type="protein sequence ID" value="MDB0580896.1"/>
    <property type="molecule type" value="Genomic_DNA"/>
</dbReference>
<comment type="caution">
    <text evidence="1">The sequence shown here is derived from an EMBL/GenBank/DDBJ whole genome shotgun (WGS) entry which is preliminary data.</text>
</comment>
<dbReference type="RefSeq" id="WP_040106260.1">
    <property type="nucleotide sequence ID" value="NZ_JABEVU030000001.1"/>
</dbReference>
<dbReference type="Pfam" id="PF08830">
    <property type="entry name" value="DUF1806"/>
    <property type="match status" value="1"/>
</dbReference>
<dbReference type="STRING" id="45670.SN16_08775"/>
<gene>
    <name evidence="2" type="ORF">F7P68_0010150</name>
    <name evidence="1" type="ORF">SN16_08775</name>
</gene>
<dbReference type="SUPFAM" id="SSF89442">
    <property type="entry name" value="Hypothetical protein YojF"/>
    <property type="match status" value="1"/>
</dbReference>
<reference evidence="2" key="3">
    <citation type="submission" date="2022-12" db="EMBL/GenBank/DDBJ databases">
        <title>Genome analysis and biological profiling of marine Salinicoccus roseus MOSEL-ME25.</title>
        <authorList>
            <person name="Mirza F.T."/>
            <person name="Xie Y."/>
            <person name="Shinwari Z.K."/>
        </authorList>
    </citation>
    <scope>NUCLEOTIDE SEQUENCE</scope>
    <source>
        <strain evidence="2">MOSEL-ME25</strain>
    </source>
</reference>
<dbReference type="EMBL" id="JXII01000007">
    <property type="protein sequence ID" value="KIH70354.1"/>
    <property type="molecule type" value="Genomic_DNA"/>
</dbReference>
<evidence type="ECO:0000313" key="1">
    <source>
        <dbReference type="EMBL" id="KIH70354.1"/>
    </source>
</evidence>
<sequence length="119" mass="13617">MEKINREEVQELLNSYQDKKVYIHVEVTSGMYASHLDDQVFNAGMFLRNVPVNYTQCAIRGGDEGQYRVGLKLDNGGWVYVLGLTHFEVNGNNEFIMHGFNYEGKLASALEISTKEFFK</sequence>
<dbReference type="OrthoDB" id="2352913at2"/>
<dbReference type="InterPro" id="IPR014934">
    <property type="entry name" value="DUF1806"/>
</dbReference>
<evidence type="ECO:0000313" key="4">
    <source>
        <dbReference type="Proteomes" id="UP000527860"/>
    </source>
</evidence>
<evidence type="ECO:0000313" key="3">
    <source>
        <dbReference type="Proteomes" id="UP000031546"/>
    </source>
</evidence>
<reference evidence="2" key="2">
    <citation type="submission" date="2020-04" db="EMBL/GenBank/DDBJ databases">
        <authorList>
            <person name="Tanveer F."/>
            <person name="Xie Y."/>
            <person name="Shinwari Z.K."/>
        </authorList>
    </citation>
    <scope>NUCLEOTIDE SEQUENCE</scope>
    <source>
        <strain evidence="2">MOSEL-ME25</strain>
    </source>
</reference>
<protein>
    <submittedName>
        <fullName evidence="2">DUF1806 family protein</fullName>
    </submittedName>
</protein>
<dbReference type="AlphaFoldDB" id="A0A0C2HFE2"/>
<dbReference type="Proteomes" id="UP000031546">
    <property type="component" value="Unassembled WGS sequence"/>
</dbReference>
<organism evidence="1 3">
    <name type="scientific">Salinicoccus roseus</name>
    <dbReference type="NCBI Taxonomy" id="45670"/>
    <lineage>
        <taxon>Bacteria</taxon>
        <taxon>Bacillati</taxon>
        <taxon>Bacillota</taxon>
        <taxon>Bacilli</taxon>
        <taxon>Bacillales</taxon>
        <taxon>Staphylococcaceae</taxon>
        <taxon>Salinicoccus</taxon>
    </lineage>
</organism>
<dbReference type="Gene3D" id="2.70.180.10">
    <property type="entry name" value="Hypothetical protein YojF"/>
    <property type="match status" value="1"/>
</dbReference>
<name>A0A0C2HFE2_9STAP</name>
<dbReference type="InterPro" id="IPR036492">
    <property type="entry name" value="YojF_sf"/>
</dbReference>
<keyword evidence="4" id="KW-1185">Reference proteome</keyword>